<dbReference type="GeneID" id="86156065"/>
<reference evidence="1 2" key="1">
    <citation type="submission" date="2019-05" db="EMBL/GenBank/DDBJ databases">
        <authorList>
            <consortium name="Pathogen Informatics"/>
        </authorList>
    </citation>
    <scope>NUCLEOTIDE SEQUENCE [LARGE SCALE GENOMIC DNA]</scope>
    <source>
        <strain evidence="1 2">NM319</strain>
    </source>
</reference>
<organism evidence="1 2">
    <name type="scientific">Actinobacillus porcinus</name>
    <dbReference type="NCBI Taxonomy" id="51048"/>
    <lineage>
        <taxon>Bacteria</taxon>
        <taxon>Pseudomonadati</taxon>
        <taxon>Pseudomonadota</taxon>
        <taxon>Gammaproteobacteria</taxon>
        <taxon>Pasteurellales</taxon>
        <taxon>Pasteurellaceae</taxon>
        <taxon>Actinobacillus</taxon>
    </lineage>
</organism>
<keyword evidence="2" id="KW-1185">Reference proteome</keyword>
<evidence type="ECO:0000313" key="2">
    <source>
        <dbReference type="Proteomes" id="UP000308167"/>
    </source>
</evidence>
<name>A0ABY6TL28_9PAST</name>
<dbReference type="EMBL" id="CABFKI010000011">
    <property type="protein sequence ID" value="VTU08848.1"/>
    <property type="molecule type" value="Genomic_DNA"/>
</dbReference>
<sequence length="107" mass="12584">MEKMRRYQKAMNIKDLLETSSLADVMKKGLLINEINQHIKKIFPIQFDGLYQIVNFGEKCLNIDVANAMVRQSFLFRQQELIQLIQQQYPSIETLQFSINPQLGKHK</sequence>
<evidence type="ECO:0000313" key="1">
    <source>
        <dbReference type="EMBL" id="VTU08848.1"/>
    </source>
</evidence>
<dbReference type="InterPro" id="IPR007922">
    <property type="entry name" value="DciA-like"/>
</dbReference>
<dbReference type="Proteomes" id="UP000308167">
    <property type="component" value="Unassembled WGS sequence"/>
</dbReference>
<dbReference type="RefSeq" id="WP_135710710.1">
    <property type="nucleotide sequence ID" value="NZ_CABFKI010000011.1"/>
</dbReference>
<protein>
    <submittedName>
        <fullName evidence="1">Protein of uncharacterized function (DUF721)</fullName>
    </submittedName>
</protein>
<dbReference type="Pfam" id="PF05258">
    <property type="entry name" value="DciA"/>
    <property type="match status" value="1"/>
</dbReference>
<gene>
    <name evidence="1" type="ORF">SAMEA1410922_01689</name>
</gene>
<comment type="caution">
    <text evidence="1">The sequence shown here is derived from an EMBL/GenBank/DDBJ whole genome shotgun (WGS) entry which is preliminary data.</text>
</comment>
<proteinExistence type="predicted"/>
<accession>A0ABY6TL28</accession>